<dbReference type="PATRIC" id="fig|1121448.10.peg.168"/>
<reference evidence="2" key="2">
    <citation type="submission" date="2013-07" db="EMBL/GenBank/DDBJ databases">
        <authorList>
            <person name="Morais-Silva F.O."/>
            <person name="Rezende A.M."/>
            <person name="Pimentel C."/>
            <person name="Resende D.M."/>
            <person name="Santos C.I."/>
            <person name="Clemente C."/>
            <person name="de Oliveira L.M."/>
            <person name="da Silva S.M."/>
            <person name="Costa D.A."/>
            <person name="Varela-Raposo A."/>
            <person name="Horacio E.C.A."/>
            <person name="Matos M."/>
            <person name="Flores O."/>
            <person name="Ruiz J.C."/>
            <person name="Rodrigues-Pousada C."/>
        </authorList>
    </citation>
    <scope>NUCLEOTIDE SEQUENCE [LARGE SCALE GENOMIC DNA]</scope>
    <source>
        <strain evidence="2">ATCC 19364 / DSM 1382 / NCIMB 9332 / VKM B-1759</strain>
    </source>
</reference>
<sequence>MTTTFATDADIELAFAAAPSLLVPGEPGCHRQRERATALLLEDLARRWHRQEAARRGVNWRRHPLDPARLQPAQLTRCCVLKTLELLFDAARAASPEPDGFERNAARCREDYEAELLRVLQEGVRYDWNASGAVDAGDDVRPRRPVRLVRS</sequence>
<keyword evidence="2" id="KW-1185">Reference proteome</keyword>
<dbReference type="RefSeq" id="WP_021758693.1">
    <property type="nucleotide sequence ID" value="NC_022444.1"/>
</dbReference>
<evidence type="ECO:0000313" key="2">
    <source>
        <dbReference type="Proteomes" id="UP000016587"/>
    </source>
</evidence>
<protein>
    <submittedName>
        <fullName evidence="1">Uncharacterized protein</fullName>
    </submittedName>
</protein>
<gene>
    <name evidence="1" type="ORF">DGI_0166</name>
</gene>
<dbReference type="HOGENOM" id="CLU_1728429_0_0_7"/>
<evidence type="ECO:0000313" key="1">
    <source>
        <dbReference type="EMBL" id="AGW12103.1"/>
    </source>
</evidence>
<dbReference type="AlphaFoldDB" id="T2G767"/>
<reference evidence="1 2" key="1">
    <citation type="journal article" date="2013" name="J. Bacteriol.">
        <title>Roles of HynAB and Ech, the only two hydrogenases found in the model sulfate reducer Desulfovibrio gigas.</title>
        <authorList>
            <person name="Morais-Silva F.O."/>
            <person name="Santos C.I."/>
            <person name="Rodrigues R."/>
            <person name="Pereira I.A."/>
            <person name="Rodrigues-Pousada C."/>
        </authorList>
    </citation>
    <scope>NUCLEOTIDE SEQUENCE [LARGE SCALE GENOMIC DNA]</scope>
    <source>
        <strain evidence="2">ATCC 19364 / DSM 1382 / NCIMB 9332 / VKM B-1759</strain>
    </source>
</reference>
<dbReference type="EMBL" id="CP006585">
    <property type="protein sequence ID" value="AGW12103.1"/>
    <property type="molecule type" value="Genomic_DNA"/>
</dbReference>
<organism evidence="1 2">
    <name type="scientific">Megalodesulfovibrio gigas (strain ATCC 19364 / DSM 1382 / NCIMB 9332 / VKM B-1759)</name>
    <name type="common">Desulfovibrio gigas</name>
    <dbReference type="NCBI Taxonomy" id="1121448"/>
    <lineage>
        <taxon>Bacteria</taxon>
        <taxon>Pseudomonadati</taxon>
        <taxon>Thermodesulfobacteriota</taxon>
        <taxon>Desulfovibrionia</taxon>
        <taxon>Desulfovibrionales</taxon>
        <taxon>Desulfovibrionaceae</taxon>
        <taxon>Megalodesulfovibrio</taxon>
    </lineage>
</organism>
<dbReference type="OrthoDB" id="9832438at2"/>
<accession>T2G767</accession>
<name>T2G767_MEGG1</name>
<dbReference type="STRING" id="1121448.DGI_0166"/>
<proteinExistence type="predicted"/>
<dbReference type="Proteomes" id="UP000016587">
    <property type="component" value="Chromosome"/>
</dbReference>
<dbReference type="KEGG" id="dgg:DGI_0166"/>